<dbReference type="EMBL" id="BT084761">
    <property type="protein sequence ID" value="ACR35114.1"/>
    <property type="molecule type" value="mRNA"/>
</dbReference>
<dbReference type="HOGENOM" id="CLU_2030090_0_0_1"/>
<feature type="region of interest" description="Disordered" evidence="1">
    <location>
        <begin position="1"/>
        <end position="20"/>
    </location>
</feature>
<name>C0PP64_MAIZE</name>
<reference evidence="2" key="2">
    <citation type="submission" date="2012-06" db="EMBL/GenBank/DDBJ databases">
        <authorList>
            <person name="Yu Y."/>
            <person name="Currie J."/>
            <person name="Lomeli R."/>
            <person name="Angelova A."/>
            <person name="Collura K."/>
            <person name="Wissotski M."/>
            <person name="Campos D."/>
            <person name="Kudrna D."/>
            <person name="Golser W."/>
            <person name="Ashely E."/>
            <person name="Descour A."/>
            <person name="Fernandes J."/>
            <person name="Soderlund C."/>
            <person name="Walbot V."/>
        </authorList>
    </citation>
    <scope>NUCLEOTIDE SEQUENCE</scope>
    <source>
        <strain evidence="2">B73</strain>
    </source>
</reference>
<feature type="region of interest" description="Disordered" evidence="1">
    <location>
        <begin position="75"/>
        <end position="109"/>
    </location>
</feature>
<dbReference type="RefSeq" id="XP_008674035.1">
    <property type="nucleotide sequence ID" value="XM_008675813.1"/>
</dbReference>
<dbReference type="AlphaFoldDB" id="C0PP64"/>
<reference evidence="2" key="1">
    <citation type="journal article" date="2009" name="PLoS Genet.">
        <title>Sequencing, mapping, and analysis of 27,455 maize full-length cDNAs.</title>
        <authorList>
            <person name="Soderlund C."/>
            <person name="Descour A."/>
            <person name="Kudrna D."/>
            <person name="Bomhoff M."/>
            <person name="Boyd L."/>
            <person name="Currie J."/>
            <person name="Angelova A."/>
            <person name="Collura K."/>
            <person name="Wissotski M."/>
            <person name="Ashley E."/>
            <person name="Morrow D."/>
            <person name="Fernandes J."/>
            <person name="Walbot V."/>
            <person name="Yu Y."/>
        </authorList>
    </citation>
    <scope>NUCLEOTIDE SEQUENCE</scope>
    <source>
        <strain evidence="2">B73</strain>
    </source>
</reference>
<proteinExistence type="evidence at transcript level"/>
<dbReference type="EMBL" id="BT070083">
    <property type="protein sequence ID" value="ACN36980.1"/>
    <property type="molecule type" value="mRNA"/>
</dbReference>
<protein>
    <submittedName>
        <fullName evidence="2">Uncharacterized protein</fullName>
    </submittedName>
</protein>
<evidence type="ECO:0000313" key="2">
    <source>
        <dbReference type="EMBL" id="ACN36980.1"/>
    </source>
</evidence>
<organism evidence="2">
    <name type="scientific">Zea mays</name>
    <name type="common">Maize</name>
    <dbReference type="NCBI Taxonomy" id="4577"/>
    <lineage>
        <taxon>Eukaryota</taxon>
        <taxon>Viridiplantae</taxon>
        <taxon>Streptophyta</taxon>
        <taxon>Embryophyta</taxon>
        <taxon>Tracheophyta</taxon>
        <taxon>Spermatophyta</taxon>
        <taxon>Magnoliopsida</taxon>
        <taxon>Liliopsida</taxon>
        <taxon>Poales</taxon>
        <taxon>Poaceae</taxon>
        <taxon>PACMAD clade</taxon>
        <taxon>Panicoideae</taxon>
        <taxon>Andropogonodae</taxon>
        <taxon>Andropogoneae</taxon>
        <taxon>Tripsacinae</taxon>
        <taxon>Zea</taxon>
    </lineage>
</organism>
<feature type="compositionally biased region" description="Polar residues" evidence="1">
    <location>
        <begin position="1"/>
        <end position="11"/>
    </location>
</feature>
<sequence length="122" mass="12913">MQLNPRQTASQAAKRIVRRRRSARMTIQSCRLHVQLGPARPRCEARSLLGVVRAARSASLRAASSSAWASAAATSFASRASSPGGSGKRSARRGISSRIRACGAASRDGIWRAGGGDRPWAV</sequence>
<evidence type="ECO:0000256" key="1">
    <source>
        <dbReference type="SAM" id="MobiDB-lite"/>
    </source>
</evidence>
<dbReference type="KEGG" id="zma:103650170"/>
<accession>C0PP64</accession>
<dbReference type="GeneID" id="103650170"/>